<protein>
    <recommendedName>
        <fullName evidence="3">Acetyltransferase</fullName>
    </recommendedName>
</protein>
<name>A0ABZ1AX02_9ACTN</name>
<keyword evidence="2" id="KW-1185">Reference proteome</keyword>
<dbReference type="RefSeq" id="WP_324273820.1">
    <property type="nucleotide sequence ID" value="NZ_CP141261.1"/>
</dbReference>
<accession>A0ABZ1AX02</accession>
<evidence type="ECO:0000313" key="2">
    <source>
        <dbReference type="Proteomes" id="UP001324287"/>
    </source>
</evidence>
<organism evidence="1 2">
    <name type="scientific">Blastococcus brunescens</name>
    <dbReference type="NCBI Taxonomy" id="1564165"/>
    <lineage>
        <taxon>Bacteria</taxon>
        <taxon>Bacillati</taxon>
        <taxon>Actinomycetota</taxon>
        <taxon>Actinomycetes</taxon>
        <taxon>Geodermatophilales</taxon>
        <taxon>Geodermatophilaceae</taxon>
        <taxon>Blastococcus</taxon>
    </lineage>
</organism>
<evidence type="ECO:0000313" key="1">
    <source>
        <dbReference type="EMBL" id="WRL62466.1"/>
    </source>
</evidence>
<dbReference type="EMBL" id="CP141261">
    <property type="protein sequence ID" value="WRL62466.1"/>
    <property type="molecule type" value="Genomic_DNA"/>
</dbReference>
<sequence>MTAELRLVGIEELAAGTLRDRLLADRTHFWSGSGLDDEAVRALHDPLFFHQLGGSAPWHGRRTARTPPTCWAW</sequence>
<evidence type="ECO:0008006" key="3">
    <source>
        <dbReference type="Google" id="ProtNLM"/>
    </source>
</evidence>
<gene>
    <name evidence="1" type="ORF">U6N30_20955</name>
</gene>
<proteinExistence type="predicted"/>
<dbReference type="Proteomes" id="UP001324287">
    <property type="component" value="Chromosome"/>
</dbReference>
<reference evidence="1 2" key="1">
    <citation type="submission" date="2023-12" db="EMBL/GenBank/DDBJ databases">
        <title>Blastococcus brunescens sp. nov., an actonobacterium isolated from sandstone collected in sahara desert.</title>
        <authorList>
            <person name="Gtari M."/>
            <person name="Ghodhbane F."/>
        </authorList>
    </citation>
    <scope>NUCLEOTIDE SEQUENCE [LARGE SCALE GENOMIC DNA]</scope>
    <source>
        <strain evidence="1 2">BMG 8361</strain>
    </source>
</reference>